<feature type="domain" description="FAD-binding" evidence="1">
    <location>
        <begin position="2"/>
        <end position="318"/>
    </location>
</feature>
<dbReference type="InterPro" id="IPR036188">
    <property type="entry name" value="FAD/NAD-bd_sf"/>
</dbReference>
<dbReference type="SUPFAM" id="SSF51905">
    <property type="entry name" value="FAD/NAD(P)-binding domain"/>
    <property type="match status" value="1"/>
</dbReference>
<protein>
    <submittedName>
        <fullName evidence="2">NAD(P)/FAD-dependent oxidoreductase</fullName>
        <ecNumber evidence="2">1.-.-.-</ecNumber>
    </submittedName>
</protein>
<dbReference type="EC" id="1.-.-.-" evidence="2"/>
<gene>
    <name evidence="2" type="ORF">V0288_21280</name>
</gene>
<dbReference type="PANTHER" id="PTHR42685:SF22">
    <property type="entry name" value="CONDITIONED MEDIUM FACTOR RECEPTOR 1"/>
    <property type="match status" value="1"/>
</dbReference>
<proteinExistence type="predicted"/>
<dbReference type="InterPro" id="IPR002938">
    <property type="entry name" value="FAD-bd"/>
</dbReference>
<dbReference type="RefSeq" id="WP_332867155.1">
    <property type="nucleotide sequence ID" value="NZ_JBAFSM010000055.1"/>
</dbReference>
<dbReference type="Gene3D" id="3.50.50.60">
    <property type="entry name" value="FAD/NAD(P)-binding domain"/>
    <property type="match status" value="1"/>
</dbReference>
<evidence type="ECO:0000259" key="1">
    <source>
        <dbReference type="Pfam" id="PF01494"/>
    </source>
</evidence>
<dbReference type="GO" id="GO:0016491">
    <property type="term" value="F:oxidoreductase activity"/>
    <property type="evidence" value="ECO:0007669"/>
    <property type="project" value="UniProtKB-KW"/>
</dbReference>
<evidence type="ECO:0000313" key="2">
    <source>
        <dbReference type="EMBL" id="MEG3439674.1"/>
    </source>
</evidence>
<organism evidence="2 3">
    <name type="scientific">Pannus brasiliensis CCIBt3594</name>
    <dbReference type="NCBI Taxonomy" id="1427578"/>
    <lineage>
        <taxon>Bacteria</taxon>
        <taxon>Bacillati</taxon>
        <taxon>Cyanobacteriota</taxon>
        <taxon>Cyanophyceae</taxon>
        <taxon>Oscillatoriophycideae</taxon>
        <taxon>Chroococcales</taxon>
        <taxon>Microcystaceae</taxon>
        <taxon>Pannus</taxon>
    </lineage>
</organism>
<dbReference type="AlphaFoldDB" id="A0AAW9R176"/>
<dbReference type="InterPro" id="IPR050407">
    <property type="entry name" value="Geranylgeranyl_reductase"/>
</dbReference>
<dbReference type="PANTHER" id="PTHR42685">
    <property type="entry name" value="GERANYLGERANYL DIPHOSPHATE REDUCTASE"/>
    <property type="match status" value="1"/>
</dbReference>
<comment type="caution">
    <text evidence="2">The sequence shown here is derived from an EMBL/GenBank/DDBJ whole genome shotgun (WGS) entry which is preliminary data.</text>
</comment>
<keyword evidence="2" id="KW-0560">Oxidoreductase</keyword>
<dbReference type="GO" id="GO:0071949">
    <property type="term" value="F:FAD binding"/>
    <property type="evidence" value="ECO:0007669"/>
    <property type="project" value="InterPro"/>
</dbReference>
<reference evidence="2 3" key="1">
    <citation type="submission" date="2024-01" db="EMBL/GenBank/DDBJ databases">
        <title>Genomic insights into the taxonomy and metabolism of the cyanobacterium Pannus brasiliensis CCIBt3594.</title>
        <authorList>
            <person name="Machado M."/>
            <person name="Botero N.B."/>
            <person name="Andreote A.P.D."/>
            <person name="Feitosa A.M.T."/>
            <person name="Popin R."/>
            <person name="Sivonen K."/>
            <person name="Fiore M.F."/>
        </authorList>
    </citation>
    <scope>NUCLEOTIDE SEQUENCE [LARGE SCALE GENOMIC DNA]</scope>
    <source>
        <strain evidence="2 3">CCIBt3594</strain>
    </source>
</reference>
<sequence>MDYEVVIVGAGPAGGHCARRLSEKGYRVLLLEQHSSFLDNNFSSAASPLEILEDFQLPESVVARFWKHIDIIATNVERSWRSDRPLGVVFDFAKLREFLAGEVVRLGGEVRMGCRYLTYEEKEDGLTVSLKSKGKEIETVNTKLVIDATGYARAVIYPHRRERPELCKGVGIEYLIKVSDIVYQKYADSLVFFLGHKWSPKGYGWIFPMEDNRLKVGSAWLEGEHPHIDRVKPLKEYIHAILSEYLRVESYELIETHGSIIEYSIGLQDIYYRGDRVLAIGDTVSTINLLGGEGIRHAMRGAEIACPYIESALRGKADFNAYERALKQYFEPKWSVSDRLSRKVYLEYSDSRIDKGVAALQYLSMPDLIDILFYYKFEKYTKGIGGYLLGKIRQWLARFPLPEKGDRTR</sequence>
<accession>A0AAW9R176</accession>
<dbReference type="EMBL" id="JBAFSM010000055">
    <property type="protein sequence ID" value="MEG3439674.1"/>
    <property type="molecule type" value="Genomic_DNA"/>
</dbReference>
<keyword evidence="3" id="KW-1185">Reference proteome</keyword>
<name>A0AAW9R176_9CHRO</name>
<dbReference type="Pfam" id="PF01494">
    <property type="entry name" value="FAD_binding_3"/>
    <property type="match status" value="1"/>
</dbReference>
<evidence type="ECO:0000313" key="3">
    <source>
        <dbReference type="Proteomes" id="UP001328733"/>
    </source>
</evidence>
<dbReference type="Proteomes" id="UP001328733">
    <property type="component" value="Unassembled WGS sequence"/>
</dbReference>